<organism evidence="12 13">
    <name type="scientific">Sinanodonta woodiana</name>
    <name type="common">Chinese pond mussel</name>
    <name type="synonym">Anodonta woodiana</name>
    <dbReference type="NCBI Taxonomy" id="1069815"/>
    <lineage>
        <taxon>Eukaryota</taxon>
        <taxon>Metazoa</taxon>
        <taxon>Spiralia</taxon>
        <taxon>Lophotrochozoa</taxon>
        <taxon>Mollusca</taxon>
        <taxon>Bivalvia</taxon>
        <taxon>Autobranchia</taxon>
        <taxon>Heteroconchia</taxon>
        <taxon>Palaeoheterodonta</taxon>
        <taxon>Unionida</taxon>
        <taxon>Unionoidea</taxon>
        <taxon>Unionidae</taxon>
        <taxon>Unioninae</taxon>
        <taxon>Sinanodonta</taxon>
    </lineage>
</organism>
<feature type="region of interest" description="Disordered" evidence="8">
    <location>
        <begin position="1349"/>
        <end position="1429"/>
    </location>
</feature>
<dbReference type="GO" id="GO:0034220">
    <property type="term" value="P:monoatomic ion transmembrane transport"/>
    <property type="evidence" value="ECO:0007669"/>
    <property type="project" value="UniProtKB-KW"/>
</dbReference>
<keyword evidence="3 9" id="KW-0812">Transmembrane</keyword>
<dbReference type="PANTHER" id="PTHR13800:SF12">
    <property type="entry name" value="TRANSIENT RECEPTOR POTENTIAL CATION CHANNEL SUBFAMILY M MEMBER-LIKE 2"/>
    <property type="match status" value="1"/>
</dbReference>
<dbReference type="GO" id="GO:0016020">
    <property type="term" value="C:membrane"/>
    <property type="evidence" value="ECO:0007669"/>
    <property type="project" value="UniProtKB-SubCell"/>
</dbReference>
<dbReference type="InterPro" id="IPR057366">
    <property type="entry name" value="TRPM-like"/>
</dbReference>
<accession>A0ABD3VRV3</accession>
<feature type="transmembrane region" description="Helical" evidence="9">
    <location>
        <begin position="923"/>
        <end position="947"/>
    </location>
</feature>
<evidence type="ECO:0000256" key="7">
    <source>
        <dbReference type="ARBA" id="ARBA00023303"/>
    </source>
</evidence>
<feature type="transmembrane region" description="Helical" evidence="9">
    <location>
        <begin position="816"/>
        <end position="838"/>
    </location>
</feature>
<feature type="region of interest" description="Disordered" evidence="8">
    <location>
        <begin position="1217"/>
        <end position="1330"/>
    </location>
</feature>
<evidence type="ECO:0000313" key="12">
    <source>
        <dbReference type="EMBL" id="KAL3863125.1"/>
    </source>
</evidence>
<reference evidence="12 13" key="1">
    <citation type="submission" date="2024-11" db="EMBL/GenBank/DDBJ databases">
        <title>Chromosome-level genome assembly of the freshwater bivalve Anodonta woodiana.</title>
        <authorList>
            <person name="Chen X."/>
        </authorList>
    </citation>
    <scope>NUCLEOTIDE SEQUENCE [LARGE SCALE GENOMIC DNA]</scope>
    <source>
        <strain evidence="12">MN2024</strain>
        <tissue evidence="12">Gills</tissue>
    </source>
</reference>
<keyword evidence="4 9" id="KW-1133">Transmembrane helix</keyword>
<feature type="compositionally biased region" description="Basic and acidic residues" evidence="8">
    <location>
        <begin position="1393"/>
        <end position="1402"/>
    </location>
</feature>
<feature type="transmembrane region" description="Helical" evidence="9">
    <location>
        <begin position="884"/>
        <end position="902"/>
    </location>
</feature>
<keyword evidence="2" id="KW-0813">Transport</keyword>
<dbReference type="InterPro" id="IPR041491">
    <property type="entry name" value="TRPM_SLOG"/>
</dbReference>
<feature type="domain" description="TRPM SLOG" evidence="10">
    <location>
        <begin position="220"/>
        <end position="504"/>
    </location>
</feature>
<dbReference type="InterPro" id="IPR050927">
    <property type="entry name" value="TRPM"/>
</dbReference>
<dbReference type="EMBL" id="JBJQND010000010">
    <property type="protein sequence ID" value="KAL3863125.1"/>
    <property type="molecule type" value="Genomic_DNA"/>
</dbReference>
<dbReference type="Pfam" id="PF18139">
    <property type="entry name" value="LSDAT_euk"/>
    <property type="match status" value="1"/>
</dbReference>
<feature type="compositionally biased region" description="Basic residues" evidence="8">
    <location>
        <begin position="1411"/>
        <end position="1429"/>
    </location>
</feature>
<dbReference type="PANTHER" id="PTHR13800">
    <property type="entry name" value="TRANSIENT RECEPTOR POTENTIAL CATION CHANNEL, SUBFAMILY M, MEMBER 6"/>
    <property type="match status" value="1"/>
</dbReference>
<evidence type="ECO:0000259" key="10">
    <source>
        <dbReference type="Pfam" id="PF18139"/>
    </source>
</evidence>
<evidence type="ECO:0008006" key="14">
    <source>
        <dbReference type="Google" id="ProtNLM"/>
    </source>
</evidence>
<evidence type="ECO:0000256" key="2">
    <source>
        <dbReference type="ARBA" id="ARBA00022448"/>
    </source>
</evidence>
<evidence type="ECO:0000256" key="1">
    <source>
        <dbReference type="ARBA" id="ARBA00004141"/>
    </source>
</evidence>
<sequence length="1429" mass="164018">MASPSGSKVSPIEMEYGVMSSASGGGQISRSYQQDDEFSSPSKRERMTLQEARYANMRGKTKPLSQISKLEKRSTIIEYEYMKEMRAFIRQNFHQKECSRFVPLPNQKVKKRIDLKCQCGEILIGHHFARLMNYHSIPQVSSPKSREQALLDSIPDIQQHFISDELQEIMAEENWNKPPPLNISNILEEWTTKNIHSKPTSSFGKINFVNVEHIGGTKPAKYIRLSDTDSVDMVLELMKAHWRIMDPHPPNLVISVVGGAKNFKLDGRMRDTFNNGLIRAAKTTNAWLITSGFNMGVMKSVGQAVQQGQSFSWDNDRMTHHLRCIGIAPWGYVKDRRYLEGNDDKGKFPAYFKTSNVIEHGRPVPLNPDHTHFIFVDDGYRNSYKGVASFRAKLEEKIKAPKSENGLEIPLVLVVVEGGTDAISDAHTSLKHGIPVVICAGTGRAADIIAYAYSHTKTEKDKRVMKPKPKLKLMDKIREAYEKSFKANEAEDKCRDILNRVEECCEKAELVTIFHMNKHEDLDLSILSVLLKARSGNTSMTESERLNQLGLALTWNRVDIAQEEIFREDVLWPSGSLDDIMTKAILEDKVEFVRLLIQQGVIMKEYLTKDRLKQLYLAIPKHSHILRVFSKVMGKDSLSKDDQSVSKLLNKLLDKYDGDMEIESELDMGEETLREHIEGRFKRPYKQLFLWALLNHRQAMAKLCWELGEEPVTSAIAATRIYGSLSHVCPRHESNLKEKLNAYKIEFENLATSVLDACHSVDPDKAMILVERKSPTWQSVTCMQMAASANDQKFLSSVACQNSIGIQWKTGILSSWQMVLLAALFPPLIFYLEIATASAKSVTFRQKAVIFLTSPISKFSYGALMYLAFTLLFTYLILVDFTAYVITPIEIVCMAWILTYIVDDVHTFICFPSPTIWGKIRDWYGILKVLDLLNFILALIGCIVHAASPEHYMDVKAIYCVNCIIFYVRFMKLYIANATLGPKLIMIKRMMEELSLFIMVLLMFLLAYGVASQGLLYTQRKRDWEILKNVFYYPYWQLFGEIYLDETTGSNHVFETVEKNSIEIWKFQMYFLSMEYKNKTFLVPPFSIISHVILIIHWTFRKIRRKCTTNSKNKGDLYEDRHIQYLQLFEKEMMANFLRNLKAVEMTSMEMTVNKLQKRVDDLAKIIEEEMIADHQGGSMLQNEATMVGNVPAELVPGSPHKWPTVDRVLEVRSRENEGIHQNGEAKPVQNDLEKPKSETAIKFETDSAMEEERHPRKHKKKEKKKKKKKDKEKEKREKEEDPVAPDESKLNNINEETLSSKKPELKQKNVLDEETSASAPPQQKAVSEKTGFVFKSLIPELRRLKPAKELTLVKSDSEDEGKPVLPRSPNVNWRRDITLDSDEDNFSKGRKVSIELEHSDSGEEAPSFLARRRHKEKKKRRRHTSESD</sequence>
<proteinExistence type="predicted"/>
<evidence type="ECO:0000256" key="4">
    <source>
        <dbReference type="ARBA" id="ARBA00022989"/>
    </source>
</evidence>
<dbReference type="Proteomes" id="UP001634394">
    <property type="component" value="Unassembled WGS sequence"/>
</dbReference>
<evidence type="ECO:0000256" key="8">
    <source>
        <dbReference type="SAM" id="MobiDB-lite"/>
    </source>
</evidence>
<feature type="transmembrane region" description="Helical" evidence="9">
    <location>
        <begin position="859"/>
        <end position="878"/>
    </location>
</feature>
<keyword evidence="7" id="KW-0407">Ion channel</keyword>
<evidence type="ECO:0000256" key="6">
    <source>
        <dbReference type="ARBA" id="ARBA00023136"/>
    </source>
</evidence>
<keyword evidence="6 9" id="KW-0472">Membrane</keyword>
<evidence type="ECO:0000256" key="3">
    <source>
        <dbReference type="ARBA" id="ARBA00022692"/>
    </source>
</evidence>
<feature type="compositionally biased region" description="Basic residues" evidence="8">
    <location>
        <begin position="1256"/>
        <end position="1271"/>
    </location>
</feature>
<feature type="compositionally biased region" description="Basic and acidic residues" evidence="8">
    <location>
        <begin position="1272"/>
        <end position="1290"/>
    </location>
</feature>
<evidence type="ECO:0000313" key="13">
    <source>
        <dbReference type="Proteomes" id="UP001634394"/>
    </source>
</evidence>
<protein>
    <recommendedName>
        <fullName evidence="14">Transient receptor potential cation channel subfamily M member 3</fullName>
    </recommendedName>
</protein>
<feature type="compositionally biased region" description="Polar residues" evidence="8">
    <location>
        <begin position="1317"/>
        <end position="1326"/>
    </location>
</feature>
<keyword evidence="13" id="KW-1185">Reference proteome</keyword>
<evidence type="ECO:0000256" key="9">
    <source>
        <dbReference type="SAM" id="Phobius"/>
    </source>
</evidence>
<feature type="compositionally biased region" description="Basic and acidic residues" evidence="8">
    <location>
        <begin position="1299"/>
        <end position="1312"/>
    </location>
</feature>
<comment type="caution">
    <text evidence="12">The sequence shown here is derived from an EMBL/GenBank/DDBJ whole genome shotgun (WGS) entry which is preliminary data.</text>
</comment>
<feature type="compositionally biased region" description="Basic and acidic residues" evidence="8">
    <location>
        <begin position="1232"/>
        <end position="1255"/>
    </location>
</feature>
<feature type="transmembrane region" description="Helical" evidence="9">
    <location>
        <begin position="996"/>
        <end position="1017"/>
    </location>
</feature>
<name>A0ABD3VRV3_SINWO</name>
<keyword evidence="5" id="KW-0406">Ion transport</keyword>
<dbReference type="Pfam" id="PF25508">
    <property type="entry name" value="TRPM2"/>
    <property type="match status" value="1"/>
</dbReference>
<feature type="domain" description="TRPM-like" evidence="11">
    <location>
        <begin position="564"/>
        <end position="796"/>
    </location>
</feature>
<feature type="region of interest" description="Disordered" evidence="8">
    <location>
        <begin position="1"/>
        <end position="45"/>
    </location>
</feature>
<evidence type="ECO:0000256" key="5">
    <source>
        <dbReference type="ARBA" id="ARBA00023065"/>
    </source>
</evidence>
<gene>
    <name evidence="12" type="ORF">ACJMK2_004897</name>
</gene>
<evidence type="ECO:0000259" key="11">
    <source>
        <dbReference type="Pfam" id="PF25508"/>
    </source>
</evidence>
<feature type="transmembrane region" description="Helical" evidence="9">
    <location>
        <begin position="1081"/>
        <end position="1100"/>
    </location>
</feature>
<comment type="subcellular location">
    <subcellularLocation>
        <location evidence="1">Membrane</location>
        <topology evidence="1">Multi-pass membrane protein</topology>
    </subcellularLocation>
</comment>